<organism evidence="2 3">
    <name type="scientific">Thermomonospora echinospora</name>
    <dbReference type="NCBI Taxonomy" id="1992"/>
    <lineage>
        <taxon>Bacteria</taxon>
        <taxon>Bacillati</taxon>
        <taxon>Actinomycetota</taxon>
        <taxon>Actinomycetes</taxon>
        <taxon>Streptosporangiales</taxon>
        <taxon>Thermomonosporaceae</taxon>
        <taxon>Thermomonospora</taxon>
    </lineage>
</organism>
<feature type="region of interest" description="Disordered" evidence="1">
    <location>
        <begin position="48"/>
        <end position="74"/>
    </location>
</feature>
<gene>
    <name evidence="2" type="ORF">SAMN04489712_11238</name>
</gene>
<proteinExistence type="predicted"/>
<dbReference type="Proteomes" id="UP000236723">
    <property type="component" value="Unassembled WGS sequence"/>
</dbReference>
<accession>A0A1H6CYC9</accession>
<protein>
    <recommendedName>
        <fullName evidence="4">YbaB/EbfC DNA-binding family protein</fullName>
    </recommendedName>
</protein>
<evidence type="ECO:0008006" key="4">
    <source>
        <dbReference type="Google" id="ProtNLM"/>
    </source>
</evidence>
<dbReference type="EMBL" id="FNVO01000012">
    <property type="protein sequence ID" value="SEG78159.1"/>
    <property type="molecule type" value="Genomic_DNA"/>
</dbReference>
<dbReference type="AlphaFoldDB" id="A0A1H6CYC9"/>
<sequence>MFNGRIHSCHLERSRVAGAYVWADDSRPDMSMAEMRQRLVELREQLANGASGPGAGARERSGGDPQGHAETADGLIRVEAAGGRLGAIRLDSRVMRMPSDQLGGLLTETCNAALERAAASAVTADGETAVDFDALARQFQQVHNEGLRQMERMTQGLHDAIQVIRQRAIVRGEVEGGGLERLLEDTARSVEAMRRPAPEPEAEARGPAETERLTAYGLNDLIRVRAESSGTRLGEIGVDERAMRHPSRDIADETVRAANQALRLAREAAMAPMRQAGQDLAATVARLQDASIEQLGTLTESLGRLMGGIDRPSR</sequence>
<evidence type="ECO:0000313" key="2">
    <source>
        <dbReference type="EMBL" id="SEG78159.1"/>
    </source>
</evidence>
<evidence type="ECO:0000256" key="1">
    <source>
        <dbReference type="SAM" id="MobiDB-lite"/>
    </source>
</evidence>
<keyword evidence="3" id="KW-1185">Reference proteome</keyword>
<reference evidence="3" key="1">
    <citation type="submission" date="2016-10" db="EMBL/GenBank/DDBJ databases">
        <authorList>
            <person name="Varghese N."/>
            <person name="Submissions S."/>
        </authorList>
    </citation>
    <scope>NUCLEOTIDE SEQUENCE [LARGE SCALE GENOMIC DNA]</scope>
    <source>
        <strain evidence="3">DSM 43163</strain>
    </source>
</reference>
<name>A0A1H6CYC9_9ACTN</name>
<evidence type="ECO:0000313" key="3">
    <source>
        <dbReference type="Proteomes" id="UP000236723"/>
    </source>
</evidence>